<sequence>MVNILRVNGFYNKSVFFVTNDGDKNIYYLDNDDSDDKIAGFINMKFIIHDTTSNTVETYDLPYPAEDFSRQFGNKEFYYARFSHEKAFLHIHRVEFCPVRSSEIAVSLTEVLGGLNVYRTVMQGIDDRYCLVGCSTTRTYETTHMLLIDFDEQTYYSIAPDFGIDTLCRIESFMTMKSTQLTPGKEEIALIIGGFHWTEKYEIWENRESWRDLEDKLMEHVVIFDRDSFFRRLKSGLPLEVTDKQIIERCALHRTIISYGDHGTKMDYTMVDFENKTTTRVEYDIHSGKKTLFEHESILSSPVYIDGELYSIETLDDERFAVLDLRTNQFLVILTSNEKILAVDKHFILTYKWLENANQQIVYIYDLDGESVEQQLLGIGYAHYDGKQVTIFS</sequence>
<name>A0ABM9BWH6_9BACL</name>
<keyword evidence="2" id="KW-1185">Reference proteome</keyword>
<comment type="caution">
    <text evidence="1">The sequence shown here is derived from an EMBL/GenBank/DDBJ whole genome shotgun (WGS) entry which is preliminary data.</text>
</comment>
<proteinExistence type="predicted"/>
<reference evidence="1" key="1">
    <citation type="submission" date="2022-01" db="EMBL/GenBank/DDBJ databases">
        <authorList>
            <person name="Criscuolo A."/>
        </authorList>
    </citation>
    <scope>NUCLEOTIDE SEQUENCE</scope>
    <source>
        <strain evidence="1">CIP111893</strain>
    </source>
</reference>
<accession>A0ABM9BWH6</accession>
<evidence type="ECO:0000313" key="2">
    <source>
        <dbReference type="Proteomes" id="UP000838686"/>
    </source>
</evidence>
<gene>
    <name evidence="1" type="ORF">PAECIP111893_00652</name>
</gene>
<dbReference type="Proteomes" id="UP000838686">
    <property type="component" value="Unassembled WGS sequence"/>
</dbReference>
<protein>
    <submittedName>
        <fullName evidence="1">Uncharacterized protein</fullName>
    </submittedName>
</protein>
<dbReference type="RefSeq" id="WP_236338926.1">
    <property type="nucleotide sequence ID" value="NZ_CAKMMF010000003.1"/>
</dbReference>
<organism evidence="1 2">
    <name type="scientific">Paenibacillus plantiphilus</name>
    <dbReference type="NCBI Taxonomy" id="2905650"/>
    <lineage>
        <taxon>Bacteria</taxon>
        <taxon>Bacillati</taxon>
        <taxon>Bacillota</taxon>
        <taxon>Bacilli</taxon>
        <taxon>Bacillales</taxon>
        <taxon>Paenibacillaceae</taxon>
        <taxon>Paenibacillus</taxon>
    </lineage>
</organism>
<evidence type="ECO:0000313" key="1">
    <source>
        <dbReference type="EMBL" id="CAH1195257.1"/>
    </source>
</evidence>
<dbReference type="EMBL" id="CAKMMF010000003">
    <property type="protein sequence ID" value="CAH1195257.1"/>
    <property type="molecule type" value="Genomic_DNA"/>
</dbReference>